<dbReference type="InterPro" id="IPR043535">
    <property type="entry name" value="TEDC1"/>
</dbReference>
<feature type="domain" description="Tubulin epsilon and delta complex protein 1" evidence="3">
    <location>
        <begin position="30"/>
        <end position="129"/>
    </location>
</feature>
<feature type="region of interest" description="Disordered" evidence="2">
    <location>
        <begin position="132"/>
        <end position="214"/>
    </location>
</feature>
<dbReference type="PANTHER" id="PTHR35076">
    <property type="entry name" value="TUBULIN EPSILON AND DELTA COMPLEX PROTEIN 1"/>
    <property type="match status" value="1"/>
</dbReference>
<dbReference type="GeneID" id="105894919"/>
<accession>A0A6P8GAH5</accession>
<evidence type="ECO:0000259" key="3">
    <source>
        <dbReference type="Pfam" id="PF14970"/>
    </source>
</evidence>
<gene>
    <name evidence="5" type="primary">tedc1</name>
</gene>
<evidence type="ECO:0000256" key="2">
    <source>
        <dbReference type="SAM" id="MobiDB-lite"/>
    </source>
</evidence>
<dbReference type="PANTHER" id="PTHR35076:SF1">
    <property type="entry name" value="TUBULIN EPSILON AND DELTA COMPLEX PROTEIN 1"/>
    <property type="match status" value="1"/>
</dbReference>
<dbReference type="InterPro" id="IPR027996">
    <property type="entry name" value="TEDC1_dom"/>
</dbReference>
<dbReference type="AlphaFoldDB" id="A0A6P8GAH5"/>
<feature type="compositionally biased region" description="Basic and acidic residues" evidence="2">
    <location>
        <begin position="182"/>
        <end position="195"/>
    </location>
</feature>
<dbReference type="CTD" id="283643"/>
<keyword evidence="4" id="KW-1185">Reference proteome</keyword>
<organism evidence="4 5">
    <name type="scientific">Clupea harengus</name>
    <name type="common">Atlantic herring</name>
    <dbReference type="NCBI Taxonomy" id="7950"/>
    <lineage>
        <taxon>Eukaryota</taxon>
        <taxon>Metazoa</taxon>
        <taxon>Chordata</taxon>
        <taxon>Craniata</taxon>
        <taxon>Vertebrata</taxon>
        <taxon>Euteleostomi</taxon>
        <taxon>Actinopterygii</taxon>
        <taxon>Neopterygii</taxon>
        <taxon>Teleostei</taxon>
        <taxon>Clupei</taxon>
        <taxon>Clupeiformes</taxon>
        <taxon>Clupeoidei</taxon>
        <taxon>Clupeidae</taxon>
        <taxon>Clupea</taxon>
    </lineage>
</organism>
<evidence type="ECO:0000313" key="4">
    <source>
        <dbReference type="Proteomes" id="UP000515152"/>
    </source>
</evidence>
<feature type="compositionally biased region" description="Basic and acidic residues" evidence="2">
    <location>
        <begin position="161"/>
        <end position="170"/>
    </location>
</feature>
<protein>
    <submittedName>
        <fullName evidence="5">Tubulin epsilon and delta complex protein 1 isoform X2</fullName>
    </submittedName>
</protein>
<proteinExistence type="predicted"/>
<dbReference type="Proteomes" id="UP000515152">
    <property type="component" value="Chromosome 14"/>
</dbReference>
<feature type="coiled-coil region" evidence="1">
    <location>
        <begin position="283"/>
        <end position="310"/>
    </location>
</feature>
<keyword evidence="1" id="KW-0175">Coiled coil</keyword>
<name>A0A6P8GAH5_CLUHA</name>
<reference evidence="5" key="1">
    <citation type="submission" date="2025-08" db="UniProtKB">
        <authorList>
            <consortium name="RefSeq"/>
        </authorList>
    </citation>
    <scope>IDENTIFICATION</scope>
</reference>
<evidence type="ECO:0000256" key="1">
    <source>
        <dbReference type="SAM" id="Coils"/>
    </source>
</evidence>
<sequence length="331" mass="36490">MQPLALPPAQVCIPGDPLMDLCEGKECVDMGADEDGDLRRLQWEYGKLRNRWRALLAAQEERATLIHKVLSEIGSQPVSPSSEVVGAGDASPLSKELVKTTRGNHLLEAYLRWKVLEPLFWRWMESVIDSQSTDPCEEDSAQTPGGPQMPVAPGRCSSGDRVGRMREHLGALRPQTQASLGARRDGSASRRDGSASRRGLSRQGKHNSTNPGLVPAQLLEEERRVASRLHVLSASFTPTSVDNGFIPCLHFQGRPAHRPHHEPHKHSSLEAGPPAPLQASEVIQELRAREASLLRKLEEARRAQREALQERANGLEGVIFIPPPKRCHTPP</sequence>
<evidence type="ECO:0000313" key="5">
    <source>
        <dbReference type="RefSeq" id="XP_031436338.1"/>
    </source>
</evidence>
<dbReference type="RefSeq" id="XP_031436338.1">
    <property type="nucleotide sequence ID" value="XM_031580478.2"/>
</dbReference>
<dbReference type="Pfam" id="PF14970">
    <property type="entry name" value="TEDC1"/>
    <property type="match status" value="1"/>
</dbReference>